<evidence type="ECO:0000259" key="3">
    <source>
        <dbReference type="Pfam" id="PF23542"/>
    </source>
</evidence>
<feature type="transmembrane region" description="Helical" evidence="1">
    <location>
        <begin position="28"/>
        <end position="48"/>
    </location>
</feature>
<dbReference type="InterPro" id="IPR056460">
    <property type="entry name" value="DUF1512_N"/>
</dbReference>
<proteinExistence type="predicted"/>
<keyword evidence="1" id="KW-0812">Transmembrane</keyword>
<evidence type="ECO:0000313" key="4">
    <source>
        <dbReference type="EMBL" id="HHQ80440.1"/>
    </source>
</evidence>
<dbReference type="Pfam" id="PF07431">
    <property type="entry name" value="DUF1512"/>
    <property type="match status" value="1"/>
</dbReference>
<dbReference type="Pfam" id="PF23542">
    <property type="entry name" value="DUF1512_C"/>
    <property type="match status" value="1"/>
</dbReference>
<comment type="caution">
    <text evidence="4">The sequence shown here is derived from an EMBL/GenBank/DDBJ whole genome shotgun (WGS) entry which is preliminary data.</text>
</comment>
<dbReference type="PIRSF" id="PIRSF016495">
    <property type="entry name" value="UCP016495"/>
    <property type="match status" value="1"/>
</dbReference>
<evidence type="ECO:0000256" key="1">
    <source>
        <dbReference type="SAM" id="Phobius"/>
    </source>
</evidence>
<keyword evidence="1" id="KW-1133">Transmembrane helix</keyword>
<protein>
    <submittedName>
        <fullName evidence="4">DUF1512 domain-containing protein</fullName>
    </submittedName>
</protein>
<dbReference type="EMBL" id="DRZC01000039">
    <property type="protein sequence ID" value="HHQ80440.1"/>
    <property type="molecule type" value="Genomic_DNA"/>
</dbReference>
<dbReference type="AlphaFoldDB" id="A0A7J3ZLY3"/>
<dbReference type="InterPro" id="IPR009995">
    <property type="entry name" value="DUF1512"/>
</dbReference>
<organism evidence="4">
    <name type="scientific">Fervidicoccus fontis</name>
    <dbReference type="NCBI Taxonomy" id="683846"/>
    <lineage>
        <taxon>Archaea</taxon>
        <taxon>Thermoproteota</taxon>
        <taxon>Thermoprotei</taxon>
        <taxon>Fervidicoccales</taxon>
        <taxon>Fervidicoccaceae</taxon>
        <taxon>Fervidicoccus</taxon>
    </lineage>
</organism>
<reference evidence="4" key="1">
    <citation type="journal article" date="2020" name="mSystems">
        <title>Genome- and Community-Level Interaction Insights into Carbon Utilization and Element Cycling Functions of Hydrothermarchaeota in Hydrothermal Sediment.</title>
        <authorList>
            <person name="Zhou Z."/>
            <person name="Liu Y."/>
            <person name="Xu W."/>
            <person name="Pan J."/>
            <person name="Luo Z.H."/>
            <person name="Li M."/>
        </authorList>
    </citation>
    <scope>NUCLEOTIDE SEQUENCE [LARGE SCALE GENOMIC DNA]</scope>
    <source>
        <strain evidence="4">SpSt-1116</strain>
    </source>
</reference>
<feature type="domain" description="DUF1512" evidence="2">
    <location>
        <begin position="31"/>
        <end position="206"/>
    </location>
</feature>
<name>A0A7J3ZLY3_9CREN</name>
<gene>
    <name evidence="4" type="ORF">ENM78_03135</name>
</gene>
<accession>A0A7J3ZLY3</accession>
<evidence type="ECO:0000259" key="2">
    <source>
        <dbReference type="Pfam" id="PF07431"/>
    </source>
</evidence>
<dbReference type="InterPro" id="IPR056461">
    <property type="entry name" value="DUF1512_C"/>
</dbReference>
<feature type="domain" description="DUF1512" evidence="3">
    <location>
        <begin position="211"/>
        <end position="385"/>
    </location>
</feature>
<keyword evidence="1" id="KW-0472">Membrane</keyword>
<sequence>MLVSQDWDLNLEVGSGSVLAEASSVTEWINAISQLTFVIIFLLLFLGFNQKLQVFIWSRNIRARLAILESLARESRDKIVKVLGEKGLKDSDRLVEKVVEYFVIQPVEIEPIDIIKRLEHVFRTRESRLEGLVEQALPSADRRERSLILTSLEILLALNYIFKYVRHLLLTGRKTNNWLLIMQLEMLMPQIMRFAQTYRKALDVFMDGKPIGDGLGPLVAFNLAKFKEPREIAKDTVYYTVEIENRKAYVIKARGPESNVGHPGVAVEKLVRMLNERNEEIGMIITVDAALKLEGEETGSIAEGAGAAIGDPGPEKIRIERVASEFKIPLHAIVVKMSMEEAILEMKKEIAEAVPKVIDRIKELAKLTQSGKSLVIVGIGNTVGIS</sequence>